<dbReference type="AlphaFoldDB" id="Q7UI85"/>
<organism evidence="1 2">
    <name type="scientific">Rhodopirellula baltica (strain DSM 10527 / NCIMB 13988 / SH1)</name>
    <dbReference type="NCBI Taxonomy" id="243090"/>
    <lineage>
        <taxon>Bacteria</taxon>
        <taxon>Pseudomonadati</taxon>
        <taxon>Planctomycetota</taxon>
        <taxon>Planctomycetia</taxon>
        <taxon>Pirellulales</taxon>
        <taxon>Pirellulaceae</taxon>
        <taxon>Rhodopirellula</taxon>
    </lineage>
</organism>
<dbReference type="EMBL" id="BX294155">
    <property type="protein sequence ID" value="CAD77729.1"/>
    <property type="molecule type" value="Genomic_DNA"/>
</dbReference>
<reference evidence="1 2" key="1">
    <citation type="journal article" date="2003" name="Proc. Natl. Acad. Sci. U.S.A.">
        <title>Complete genome sequence of the marine planctomycete Pirellula sp. strain 1.</title>
        <authorList>
            <person name="Gloeckner F.O."/>
            <person name="Kube M."/>
            <person name="Bauer M."/>
            <person name="Teeling H."/>
            <person name="Lombardot T."/>
            <person name="Ludwig W."/>
            <person name="Gade D."/>
            <person name="Beck A."/>
            <person name="Borzym K."/>
            <person name="Heitmann K."/>
            <person name="Rabus R."/>
            <person name="Schlesner H."/>
            <person name="Amann R."/>
            <person name="Reinhardt R."/>
        </authorList>
    </citation>
    <scope>NUCLEOTIDE SEQUENCE [LARGE SCALE GENOMIC DNA]</scope>
    <source>
        <strain evidence="2">DSM 10527 / NCIMB 13988 / SH1</strain>
    </source>
</reference>
<accession>Q7UI85</accession>
<evidence type="ECO:0000313" key="1">
    <source>
        <dbReference type="EMBL" id="CAD77729.1"/>
    </source>
</evidence>
<dbReference type="Proteomes" id="UP000001025">
    <property type="component" value="Chromosome"/>
</dbReference>
<dbReference type="KEGG" id="rba:RB12691"/>
<protein>
    <submittedName>
        <fullName evidence="1">Uncharacterized protein</fullName>
    </submittedName>
</protein>
<dbReference type="EnsemblBacteria" id="CAD77729">
    <property type="protein sequence ID" value="CAD77729"/>
    <property type="gene ID" value="RB12691"/>
</dbReference>
<sequence>MEPWCDNQPRGSLNQSLLPIQWRLHLKNAPSPLSRTGIVFRQFRRSTDTIPSDKPPEVP</sequence>
<name>Q7UI85_RHOBA</name>
<proteinExistence type="predicted"/>
<keyword evidence="2" id="KW-1185">Reference proteome</keyword>
<dbReference type="PATRIC" id="fig|243090.15.peg.6156"/>
<evidence type="ECO:0000313" key="2">
    <source>
        <dbReference type="Proteomes" id="UP000001025"/>
    </source>
</evidence>
<dbReference type="STRING" id="243090.RB12691"/>
<gene>
    <name evidence="1" type="ordered locus">RB12691</name>
</gene>
<dbReference type="InParanoid" id="Q7UI85"/>
<dbReference type="HOGENOM" id="CLU_2957635_0_0_0"/>